<feature type="transmembrane region" description="Helical" evidence="1">
    <location>
        <begin position="34"/>
        <end position="51"/>
    </location>
</feature>
<keyword evidence="1" id="KW-0472">Membrane</keyword>
<dbReference type="Proteomes" id="UP000184300">
    <property type="component" value="Unassembled WGS sequence"/>
</dbReference>
<name>A0A1L9V3G6_ASPGL</name>
<gene>
    <name evidence="2" type="ORF">ASPGLDRAFT_53623</name>
</gene>
<dbReference type="RefSeq" id="XP_022395166.1">
    <property type="nucleotide sequence ID" value="XM_022548029.1"/>
</dbReference>
<accession>A0A1L9V3G6</accession>
<reference evidence="3" key="1">
    <citation type="journal article" date="2017" name="Genome Biol.">
        <title>Comparative genomics reveals high biological diversity and specific adaptations in the industrially and medically important fungal genus Aspergillus.</title>
        <authorList>
            <person name="de Vries R.P."/>
            <person name="Riley R."/>
            <person name="Wiebenga A."/>
            <person name="Aguilar-Osorio G."/>
            <person name="Amillis S."/>
            <person name="Uchima C.A."/>
            <person name="Anderluh G."/>
            <person name="Asadollahi M."/>
            <person name="Askin M."/>
            <person name="Barry K."/>
            <person name="Battaglia E."/>
            <person name="Bayram O."/>
            <person name="Benocci T."/>
            <person name="Braus-Stromeyer S.A."/>
            <person name="Caldana C."/>
            <person name="Canovas D."/>
            <person name="Cerqueira G.C."/>
            <person name="Chen F."/>
            <person name="Chen W."/>
            <person name="Choi C."/>
            <person name="Clum A."/>
            <person name="Dos Santos R.A."/>
            <person name="Damasio A.R."/>
            <person name="Diallinas G."/>
            <person name="Emri T."/>
            <person name="Fekete E."/>
            <person name="Flipphi M."/>
            <person name="Freyberg S."/>
            <person name="Gallo A."/>
            <person name="Gournas C."/>
            <person name="Habgood R."/>
            <person name="Hainaut M."/>
            <person name="Harispe M.L."/>
            <person name="Henrissat B."/>
            <person name="Hilden K.S."/>
            <person name="Hope R."/>
            <person name="Hossain A."/>
            <person name="Karabika E."/>
            <person name="Karaffa L."/>
            <person name="Karanyi Z."/>
            <person name="Krasevec N."/>
            <person name="Kuo A."/>
            <person name="Kusch H."/>
            <person name="LaButti K."/>
            <person name="Lagendijk E.L."/>
            <person name="Lapidus A."/>
            <person name="Levasseur A."/>
            <person name="Lindquist E."/>
            <person name="Lipzen A."/>
            <person name="Logrieco A.F."/>
            <person name="MacCabe A."/>
            <person name="Maekelae M.R."/>
            <person name="Malavazi I."/>
            <person name="Melin P."/>
            <person name="Meyer V."/>
            <person name="Mielnichuk N."/>
            <person name="Miskei M."/>
            <person name="Molnar A.P."/>
            <person name="Mule G."/>
            <person name="Ngan C.Y."/>
            <person name="Orejas M."/>
            <person name="Orosz E."/>
            <person name="Ouedraogo J.P."/>
            <person name="Overkamp K.M."/>
            <person name="Park H.-S."/>
            <person name="Perrone G."/>
            <person name="Piumi F."/>
            <person name="Punt P.J."/>
            <person name="Ram A.F."/>
            <person name="Ramon A."/>
            <person name="Rauscher S."/>
            <person name="Record E."/>
            <person name="Riano-Pachon D.M."/>
            <person name="Robert V."/>
            <person name="Roehrig J."/>
            <person name="Ruller R."/>
            <person name="Salamov A."/>
            <person name="Salih N.S."/>
            <person name="Samson R.A."/>
            <person name="Sandor E."/>
            <person name="Sanguinetti M."/>
            <person name="Schuetze T."/>
            <person name="Sepcic K."/>
            <person name="Shelest E."/>
            <person name="Sherlock G."/>
            <person name="Sophianopoulou V."/>
            <person name="Squina F.M."/>
            <person name="Sun H."/>
            <person name="Susca A."/>
            <person name="Todd R.B."/>
            <person name="Tsang A."/>
            <person name="Unkles S.E."/>
            <person name="van de Wiele N."/>
            <person name="van Rossen-Uffink D."/>
            <person name="Oliveira J.V."/>
            <person name="Vesth T.C."/>
            <person name="Visser J."/>
            <person name="Yu J.-H."/>
            <person name="Zhou M."/>
            <person name="Andersen M.R."/>
            <person name="Archer D.B."/>
            <person name="Baker S.E."/>
            <person name="Benoit I."/>
            <person name="Brakhage A.A."/>
            <person name="Braus G.H."/>
            <person name="Fischer R."/>
            <person name="Frisvad J.C."/>
            <person name="Goldman G.H."/>
            <person name="Houbraken J."/>
            <person name="Oakley B."/>
            <person name="Pocsi I."/>
            <person name="Scazzocchio C."/>
            <person name="Seiboth B."/>
            <person name="vanKuyk P.A."/>
            <person name="Wortman J."/>
            <person name="Dyer P.S."/>
            <person name="Grigoriev I.V."/>
        </authorList>
    </citation>
    <scope>NUCLEOTIDE SEQUENCE [LARGE SCALE GENOMIC DNA]</scope>
    <source>
        <strain evidence="3">CBS 516.65</strain>
    </source>
</reference>
<dbReference type="GeneID" id="34464290"/>
<evidence type="ECO:0000256" key="1">
    <source>
        <dbReference type="SAM" id="Phobius"/>
    </source>
</evidence>
<keyword evidence="3" id="KW-1185">Reference proteome</keyword>
<dbReference type="EMBL" id="KV878936">
    <property type="protein sequence ID" value="OJJ78468.1"/>
    <property type="molecule type" value="Genomic_DNA"/>
</dbReference>
<proteinExistence type="predicted"/>
<evidence type="ECO:0000313" key="3">
    <source>
        <dbReference type="Proteomes" id="UP000184300"/>
    </source>
</evidence>
<dbReference type="AlphaFoldDB" id="A0A1L9V3G6"/>
<sequence>MGGTVYFYNTADKKALVWKSPRFKSFPSLKYLSIKQYYALLLGGTCIVLVYL</sequence>
<organism evidence="2 3">
    <name type="scientific">Aspergillus glaucus CBS 516.65</name>
    <dbReference type="NCBI Taxonomy" id="1160497"/>
    <lineage>
        <taxon>Eukaryota</taxon>
        <taxon>Fungi</taxon>
        <taxon>Dikarya</taxon>
        <taxon>Ascomycota</taxon>
        <taxon>Pezizomycotina</taxon>
        <taxon>Eurotiomycetes</taxon>
        <taxon>Eurotiomycetidae</taxon>
        <taxon>Eurotiales</taxon>
        <taxon>Aspergillaceae</taxon>
        <taxon>Aspergillus</taxon>
        <taxon>Aspergillus subgen. Aspergillus</taxon>
    </lineage>
</organism>
<keyword evidence="1" id="KW-1133">Transmembrane helix</keyword>
<keyword evidence="1" id="KW-0812">Transmembrane</keyword>
<feature type="non-terminal residue" evidence="2">
    <location>
        <position position="52"/>
    </location>
</feature>
<dbReference type="VEuPathDB" id="FungiDB:ASPGLDRAFT_53623"/>
<protein>
    <submittedName>
        <fullName evidence="2">Uncharacterized protein</fullName>
    </submittedName>
</protein>
<evidence type="ECO:0000313" key="2">
    <source>
        <dbReference type="EMBL" id="OJJ78468.1"/>
    </source>
</evidence>